<evidence type="ECO:0000256" key="4">
    <source>
        <dbReference type="ARBA" id="ARBA00012574"/>
    </source>
</evidence>
<feature type="domain" description="Aminopeptidase P N-terminal" evidence="8">
    <location>
        <begin position="2"/>
        <end position="134"/>
    </location>
</feature>
<dbReference type="InterPro" id="IPR000994">
    <property type="entry name" value="Pept_M24"/>
</dbReference>
<dbReference type="EMBL" id="JBEXAC010000001">
    <property type="protein sequence ID" value="MET6997478.1"/>
    <property type="molecule type" value="Genomic_DNA"/>
</dbReference>
<sequence>MFQEATYQQRRTKLKNDIKKGIILLLGNEESSMNYKDNLYPFRQDSSFLYFTGLNRPGLALLIDPEQGTEILFGDELTVEDIVWMGPQTPLRDEAAQAGLLTVQPSKALDAAIQKIQSGKRALHFLPPYRPETALKISAYLQLPTTAIAAQASVPLIKAIVAQRSVKSAEEVAEITKAVNTTAAMQLAAMQQARAGITEAALAGILQGLAVSAGGNLSFPTILTVNGQYLHNHYSDSILQPGQTVLCDCGAATAMQYAGDMTRTFPVDQQFSTRQKEIYNIVLHSYQQAVAALKPGRLFKDIHLLACAALTEGLQQIGLMKGDIQESVAAGAHTLFFPCGLGHMLGLDTHDMENLGEAYVGYTDNLKQSTEFGLKSLRLGRTLEAGFVVTVEPGLYFTPQLIDAWKQEKKLASFINYDKLEAYRQAGGTRIEEDFLITPDGYQLLGDPLPITAEGIETIRQAI</sequence>
<accession>A0ABV2T382</accession>
<dbReference type="SMART" id="SM01011">
    <property type="entry name" value="AMP_N"/>
    <property type="match status" value="1"/>
</dbReference>
<dbReference type="SUPFAM" id="SSF55920">
    <property type="entry name" value="Creatinase/aminopeptidase"/>
    <property type="match status" value="1"/>
</dbReference>
<dbReference type="Proteomes" id="UP001549749">
    <property type="component" value="Unassembled WGS sequence"/>
</dbReference>
<dbReference type="Gene3D" id="3.90.230.10">
    <property type="entry name" value="Creatinase/methionine aminopeptidase superfamily"/>
    <property type="match status" value="1"/>
</dbReference>
<dbReference type="InterPro" id="IPR052433">
    <property type="entry name" value="X-Pro_dipept-like"/>
</dbReference>
<comment type="caution">
    <text evidence="9">The sequence shown here is derived from an EMBL/GenBank/DDBJ whole genome shotgun (WGS) entry which is preliminary data.</text>
</comment>
<dbReference type="GO" id="GO:0004177">
    <property type="term" value="F:aminopeptidase activity"/>
    <property type="evidence" value="ECO:0007669"/>
    <property type="project" value="UniProtKB-KW"/>
</dbReference>
<protein>
    <recommendedName>
        <fullName evidence="4">Xaa-Pro aminopeptidase</fullName>
        <ecNumber evidence="4">3.4.11.9</ecNumber>
    </recommendedName>
</protein>
<keyword evidence="7" id="KW-0464">Manganese</keyword>
<dbReference type="PANTHER" id="PTHR43226">
    <property type="entry name" value="XAA-PRO AMINOPEPTIDASE 3"/>
    <property type="match status" value="1"/>
</dbReference>
<gene>
    <name evidence="9" type="ORF">ABR189_08865</name>
</gene>
<keyword evidence="9" id="KW-0645">Protease</keyword>
<organism evidence="9 10">
    <name type="scientific">Chitinophaga defluvii</name>
    <dbReference type="NCBI Taxonomy" id="3163343"/>
    <lineage>
        <taxon>Bacteria</taxon>
        <taxon>Pseudomonadati</taxon>
        <taxon>Bacteroidota</taxon>
        <taxon>Chitinophagia</taxon>
        <taxon>Chitinophagales</taxon>
        <taxon>Chitinophagaceae</taxon>
        <taxon>Chitinophaga</taxon>
    </lineage>
</organism>
<evidence type="ECO:0000259" key="8">
    <source>
        <dbReference type="SMART" id="SM01011"/>
    </source>
</evidence>
<evidence type="ECO:0000256" key="7">
    <source>
        <dbReference type="ARBA" id="ARBA00023211"/>
    </source>
</evidence>
<dbReference type="PANTHER" id="PTHR43226:SF4">
    <property type="entry name" value="XAA-PRO AMINOPEPTIDASE 3"/>
    <property type="match status" value="1"/>
</dbReference>
<keyword evidence="10" id="KW-1185">Reference proteome</keyword>
<dbReference type="Pfam" id="PF00557">
    <property type="entry name" value="Peptidase_M24"/>
    <property type="match status" value="1"/>
</dbReference>
<keyword evidence="6" id="KW-0378">Hydrolase</keyword>
<proteinExistence type="inferred from homology"/>
<comment type="catalytic activity">
    <reaction evidence="1">
        <text>Release of any N-terminal amino acid, including proline, that is linked to proline, even from a dipeptide or tripeptide.</text>
        <dbReference type="EC" id="3.4.11.9"/>
    </reaction>
</comment>
<reference evidence="9 10" key="1">
    <citation type="submission" date="2024-06" db="EMBL/GenBank/DDBJ databases">
        <title>Chitinophaga defluvii sp. nov., isolated from municipal sewage.</title>
        <authorList>
            <person name="Zhang L."/>
        </authorList>
    </citation>
    <scope>NUCLEOTIDE SEQUENCE [LARGE SCALE GENOMIC DNA]</scope>
    <source>
        <strain evidence="9 10">H8</strain>
    </source>
</reference>
<dbReference type="Gene3D" id="3.40.350.10">
    <property type="entry name" value="Creatinase/prolidase N-terminal domain"/>
    <property type="match status" value="1"/>
</dbReference>
<evidence type="ECO:0000256" key="6">
    <source>
        <dbReference type="ARBA" id="ARBA00022801"/>
    </source>
</evidence>
<evidence type="ECO:0000256" key="1">
    <source>
        <dbReference type="ARBA" id="ARBA00001424"/>
    </source>
</evidence>
<keyword evidence="9" id="KW-0031">Aminopeptidase</keyword>
<comment type="cofactor">
    <cofactor evidence="2">
        <name>Mn(2+)</name>
        <dbReference type="ChEBI" id="CHEBI:29035"/>
    </cofactor>
</comment>
<comment type="similarity">
    <text evidence="3">Belongs to the peptidase M24B family.</text>
</comment>
<evidence type="ECO:0000256" key="5">
    <source>
        <dbReference type="ARBA" id="ARBA00022723"/>
    </source>
</evidence>
<dbReference type="CDD" id="cd01087">
    <property type="entry name" value="Prolidase"/>
    <property type="match status" value="1"/>
</dbReference>
<dbReference type="SUPFAM" id="SSF53092">
    <property type="entry name" value="Creatinase/prolidase N-terminal domain"/>
    <property type="match status" value="1"/>
</dbReference>
<dbReference type="InterPro" id="IPR036005">
    <property type="entry name" value="Creatinase/aminopeptidase-like"/>
</dbReference>
<evidence type="ECO:0000256" key="2">
    <source>
        <dbReference type="ARBA" id="ARBA00001936"/>
    </source>
</evidence>
<name>A0ABV2T382_9BACT</name>
<evidence type="ECO:0000313" key="10">
    <source>
        <dbReference type="Proteomes" id="UP001549749"/>
    </source>
</evidence>
<dbReference type="InterPro" id="IPR029149">
    <property type="entry name" value="Creatin/AminoP/Spt16_N"/>
</dbReference>
<evidence type="ECO:0000256" key="3">
    <source>
        <dbReference type="ARBA" id="ARBA00008766"/>
    </source>
</evidence>
<dbReference type="Pfam" id="PF05195">
    <property type="entry name" value="AMP_N"/>
    <property type="match status" value="1"/>
</dbReference>
<dbReference type="EC" id="3.4.11.9" evidence="4"/>
<dbReference type="InterPro" id="IPR007865">
    <property type="entry name" value="Aminopep_P_N"/>
</dbReference>
<dbReference type="RefSeq" id="WP_354660114.1">
    <property type="nucleotide sequence ID" value="NZ_JBEXAC010000001.1"/>
</dbReference>
<keyword evidence="5" id="KW-0479">Metal-binding</keyword>
<evidence type="ECO:0000313" key="9">
    <source>
        <dbReference type="EMBL" id="MET6997478.1"/>
    </source>
</evidence>